<evidence type="ECO:0000256" key="1">
    <source>
        <dbReference type="ARBA" id="ARBA00001913"/>
    </source>
</evidence>
<dbReference type="CDD" id="cd04704">
    <property type="entry name" value="PLA2_bee_venom_like"/>
    <property type="match status" value="1"/>
</dbReference>
<dbReference type="KEGG" id="caua:113115231"/>
<organism evidence="12 13">
    <name type="scientific">Carassius auratus</name>
    <name type="common">Goldfish</name>
    <dbReference type="NCBI Taxonomy" id="7957"/>
    <lineage>
        <taxon>Eukaryota</taxon>
        <taxon>Metazoa</taxon>
        <taxon>Chordata</taxon>
        <taxon>Craniata</taxon>
        <taxon>Vertebrata</taxon>
        <taxon>Euteleostomi</taxon>
        <taxon>Actinopterygii</taxon>
        <taxon>Neopterygii</taxon>
        <taxon>Teleostei</taxon>
        <taxon>Ostariophysi</taxon>
        <taxon>Cypriniformes</taxon>
        <taxon>Cyprinidae</taxon>
        <taxon>Cyprininae</taxon>
        <taxon>Carassius</taxon>
    </lineage>
</organism>
<dbReference type="GO" id="GO:0004623">
    <property type="term" value="F:phospholipase A2 activity"/>
    <property type="evidence" value="ECO:0007669"/>
    <property type="project" value="UniProtKB-EC"/>
</dbReference>
<dbReference type="Proteomes" id="UP000515129">
    <property type="component" value="Chromosome 15"/>
</dbReference>
<dbReference type="EC" id="3.1.1.4" evidence="3"/>
<evidence type="ECO:0000256" key="6">
    <source>
        <dbReference type="ARBA" id="ARBA00022801"/>
    </source>
</evidence>
<feature type="compositionally biased region" description="Basic residues" evidence="10">
    <location>
        <begin position="372"/>
        <end position="400"/>
    </location>
</feature>
<dbReference type="InterPro" id="IPR016090">
    <property type="entry name" value="PLA2-like_dom"/>
</dbReference>
<feature type="compositionally biased region" description="Polar residues" evidence="10">
    <location>
        <begin position="614"/>
        <end position="629"/>
    </location>
</feature>
<dbReference type="SMART" id="SM00085">
    <property type="entry name" value="PA2c"/>
    <property type="match status" value="1"/>
</dbReference>
<dbReference type="PANTHER" id="PTHR12253">
    <property type="entry name" value="RH14732P"/>
    <property type="match status" value="1"/>
</dbReference>
<feature type="compositionally biased region" description="Low complexity" evidence="10">
    <location>
        <begin position="313"/>
        <end position="327"/>
    </location>
</feature>
<dbReference type="AlphaFoldDB" id="A0A6P6QYI1"/>
<evidence type="ECO:0000256" key="8">
    <source>
        <dbReference type="ARBA" id="ARBA00023098"/>
    </source>
</evidence>
<protein>
    <recommendedName>
        <fullName evidence="3">phospholipase A2</fullName>
        <ecNumber evidence="3">3.1.1.4</ecNumber>
    </recommendedName>
</protein>
<evidence type="ECO:0000256" key="7">
    <source>
        <dbReference type="ARBA" id="ARBA00022837"/>
    </source>
</evidence>
<keyword evidence="6" id="KW-0378">Hydrolase</keyword>
<gene>
    <name evidence="13" type="primary">proca1</name>
</gene>
<feature type="compositionally biased region" description="Basic and acidic residues" evidence="10">
    <location>
        <begin position="454"/>
        <end position="464"/>
    </location>
</feature>
<feature type="region of interest" description="Disordered" evidence="10">
    <location>
        <begin position="445"/>
        <end position="471"/>
    </location>
</feature>
<dbReference type="GO" id="GO:0005576">
    <property type="term" value="C:extracellular region"/>
    <property type="evidence" value="ECO:0007669"/>
    <property type="project" value="UniProtKB-SubCell"/>
</dbReference>
<feature type="region of interest" description="Disordered" evidence="10">
    <location>
        <begin position="698"/>
        <end position="751"/>
    </location>
</feature>
<dbReference type="GO" id="GO:0006644">
    <property type="term" value="P:phospholipid metabolic process"/>
    <property type="evidence" value="ECO:0007669"/>
    <property type="project" value="InterPro"/>
</dbReference>
<feature type="compositionally biased region" description="Polar residues" evidence="10">
    <location>
        <begin position="544"/>
        <end position="556"/>
    </location>
</feature>
<name>A0A6P6QYI1_CARAU</name>
<dbReference type="RefSeq" id="XP_026138447.1">
    <property type="nucleotide sequence ID" value="XM_026282662.1"/>
</dbReference>
<evidence type="ECO:0000259" key="11">
    <source>
        <dbReference type="SMART" id="SM00085"/>
    </source>
</evidence>
<feature type="compositionally biased region" description="Basic residues" evidence="10">
    <location>
        <begin position="594"/>
        <end position="611"/>
    </location>
</feature>
<reference evidence="13" key="1">
    <citation type="submission" date="2025-08" db="UniProtKB">
        <authorList>
            <consortium name="RefSeq"/>
        </authorList>
    </citation>
    <scope>IDENTIFICATION</scope>
    <source>
        <strain evidence="13">Wakin</strain>
        <tissue evidence="13">Muscle</tissue>
    </source>
</reference>
<evidence type="ECO:0000313" key="13">
    <source>
        <dbReference type="RefSeq" id="XP_026138447.1"/>
    </source>
</evidence>
<dbReference type="OrthoDB" id="6075074at2759"/>
<dbReference type="CTD" id="147011"/>
<keyword evidence="7" id="KW-0106">Calcium</keyword>
<feature type="region of interest" description="Disordered" evidence="10">
    <location>
        <begin position="302"/>
        <end position="336"/>
    </location>
</feature>
<evidence type="ECO:0000256" key="2">
    <source>
        <dbReference type="ARBA" id="ARBA00004613"/>
    </source>
</evidence>
<dbReference type="GO" id="GO:0050482">
    <property type="term" value="P:arachidonate secretion"/>
    <property type="evidence" value="ECO:0007669"/>
    <property type="project" value="InterPro"/>
</dbReference>
<feature type="compositionally biased region" description="Basic and acidic residues" evidence="10">
    <location>
        <begin position="698"/>
        <end position="707"/>
    </location>
</feature>
<dbReference type="FunFam" id="1.20.90.10:FF:000002">
    <property type="entry name" value="Phospholipase A2 group III"/>
    <property type="match status" value="1"/>
</dbReference>
<evidence type="ECO:0000313" key="12">
    <source>
        <dbReference type="Proteomes" id="UP000515129"/>
    </source>
</evidence>
<evidence type="ECO:0000256" key="5">
    <source>
        <dbReference type="ARBA" id="ARBA00022723"/>
    </source>
</evidence>
<dbReference type="SUPFAM" id="SSF48619">
    <property type="entry name" value="Phospholipase A2, PLA2"/>
    <property type="match status" value="1"/>
</dbReference>
<feature type="region of interest" description="Disordered" evidence="10">
    <location>
        <begin position="513"/>
        <end position="629"/>
    </location>
</feature>
<feature type="compositionally biased region" description="Polar residues" evidence="10">
    <location>
        <begin position="583"/>
        <end position="592"/>
    </location>
</feature>
<dbReference type="InterPro" id="IPR036444">
    <property type="entry name" value="PLipase_A2_dom_sf"/>
</dbReference>
<proteinExistence type="predicted"/>
<dbReference type="Gene3D" id="1.20.90.10">
    <property type="entry name" value="Phospholipase A2 domain"/>
    <property type="match status" value="1"/>
</dbReference>
<sequence>MWSVFFVFLSYLDRNFVKGEFLNQALDAEKESKELFYMLNNTLCAKSSVVGEYHLHQVTDGAEEVRSVHDSEGRLVDCSVSQNQMQVKSFMHVCRLGLRNQMSSDLKMSLTGVSEAKANCGKLKSKGDRNVIRTTKQAKEPNSDAANNKKTRTKRGFTYPGTLWCGAGNIADHYDHLGEFEETDRCCRVHDHCPYVIHAFSSNYGYTNFKWHSLSHCDCDNALKECLRLVNDTSSRVVGQAFFNVIEVPCFEFSFEEQCVERHWYGVCKKYDRVPVAVIKESIPYDFGGIDVIDVLTIAPPKKKQSDEEKQNTTSSESTTQSSFSRTAAPEEPSLTNVVTAAEDFIKVLATVSTSQSSSADAGKGETQTSEKKRKKNSSKKKKENKKKRGKGKGRKKNKKLSAVLKVDEGTTGAPSTGQTEEVMGKNNFAEEAAKMNRFRIKENNFMNSELDSEGNKMMRDDPQRTVNDNQDVVTITTSIKTKDKEPEILEHRQANDTELVSTSPAAHITPAVRDKTRAKLRQRARKKNQRKNNALTEAKEETLATSASEGVSFVTSKPERPAGAVRNEMSLRTMHSEENGPVVTTAQNSPIVRTKRPSSRQREGRKRMRKIIASSTEEPPRDISSQDPLLFTGSATVRPTDVLERLGLDQLENPTESLKDTNGRKNKGRRVIKICYEAFLPDVADTTPLPSLIEKDTEFQLKDPERNTAPMFPLLQTNTASTATRRPKTTKKKRSRERGHREKRGKVKKE</sequence>
<dbReference type="PROSITE" id="PS00118">
    <property type="entry name" value="PA2_HIS"/>
    <property type="match status" value="1"/>
</dbReference>
<dbReference type="GO" id="GO:0046872">
    <property type="term" value="F:metal ion binding"/>
    <property type="evidence" value="ECO:0007669"/>
    <property type="project" value="UniProtKB-KW"/>
</dbReference>
<evidence type="ECO:0000256" key="4">
    <source>
        <dbReference type="ARBA" id="ARBA00022525"/>
    </source>
</evidence>
<evidence type="ECO:0000256" key="9">
    <source>
        <dbReference type="ARBA" id="ARBA00023157"/>
    </source>
</evidence>
<evidence type="ECO:0000256" key="3">
    <source>
        <dbReference type="ARBA" id="ARBA00013278"/>
    </source>
</evidence>
<dbReference type="Pfam" id="PF05826">
    <property type="entry name" value="Phospholip_A2_2"/>
    <property type="match status" value="1"/>
</dbReference>
<accession>A0A6P6QYI1</accession>
<feature type="compositionally biased region" description="Basic residues" evidence="10">
    <location>
        <begin position="726"/>
        <end position="751"/>
    </location>
</feature>
<keyword evidence="12" id="KW-1185">Reference proteome</keyword>
<keyword evidence="9" id="KW-1015">Disulfide bond</keyword>
<feature type="compositionally biased region" description="Basic residues" evidence="10">
    <location>
        <begin position="519"/>
        <end position="531"/>
    </location>
</feature>
<comment type="cofactor">
    <cofactor evidence="1">
        <name>Ca(2+)</name>
        <dbReference type="ChEBI" id="CHEBI:29108"/>
    </cofactor>
</comment>
<comment type="subcellular location">
    <subcellularLocation>
        <location evidence="2">Secreted</location>
    </subcellularLocation>
</comment>
<keyword evidence="4" id="KW-0964">Secreted</keyword>
<feature type="domain" description="Phospholipase A2-like central" evidence="11">
    <location>
        <begin position="148"/>
        <end position="269"/>
    </location>
</feature>
<keyword evidence="5" id="KW-0479">Metal-binding</keyword>
<dbReference type="InterPro" id="IPR033113">
    <property type="entry name" value="PLA2_histidine"/>
</dbReference>
<keyword evidence="8" id="KW-0443">Lipid metabolism</keyword>
<evidence type="ECO:0000256" key="10">
    <source>
        <dbReference type="SAM" id="MobiDB-lite"/>
    </source>
</evidence>
<feature type="region of interest" description="Disordered" evidence="10">
    <location>
        <begin position="356"/>
        <end position="427"/>
    </location>
</feature>